<dbReference type="AlphaFoldDB" id="A0A432ZAZ1"/>
<dbReference type="STRING" id="1122124.GCA_000423165_00510"/>
<dbReference type="EMBL" id="PIQE01000001">
    <property type="protein sequence ID" value="RUO75126.1"/>
    <property type="molecule type" value="Genomic_DNA"/>
</dbReference>
<organism evidence="1 2">
    <name type="scientific">Pseudidiomarina sediminum</name>
    <dbReference type="NCBI Taxonomy" id="431675"/>
    <lineage>
        <taxon>Bacteria</taxon>
        <taxon>Pseudomonadati</taxon>
        <taxon>Pseudomonadota</taxon>
        <taxon>Gammaproteobacteria</taxon>
        <taxon>Alteromonadales</taxon>
        <taxon>Idiomarinaceae</taxon>
        <taxon>Pseudidiomarina</taxon>
    </lineage>
</organism>
<evidence type="ECO:0000313" key="1">
    <source>
        <dbReference type="EMBL" id="RUO75126.1"/>
    </source>
</evidence>
<keyword evidence="2" id="KW-1185">Reference proteome</keyword>
<sequence>MRVGLRSNALEQQLLPNNVLDLIGSPSIYLEGALNQWRDSDNHDDKLNALTLLPIFQWHLAGEQRPLYLEAGIGVALLDDSTISNRDLSIHFQFEDRIGLSWQYGTNSKARVSVVYTHYSQADLDRPNDGLDFFSLNWHYPF</sequence>
<protein>
    <submittedName>
        <fullName evidence="1">Acyloxyacyl hydrolase</fullName>
    </submittedName>
</protein>
<gene>
    <name evidence="1" type="ORF">CWI80_04435</name>
</gene>
<dbReference type="Pfam" id="PF09411">
    <property type="entry name" value="PagL"/>
    <property type="match status" value="1"/>
</dbReference>
<dbReference type="SUPFAM" id="SSF56925">
    <property type="entry name" value="OMPA-like"/>
    <property type="match status" value="1"/>
</dbReference>
<dbReference type="GO" id="GO:0016787">
    <property type="term" value="F:hydrolase activity"/>
    <property type="evidence" value="ECO:0007669"/>
    <property type="project" value="UniProtKB-KW"/>
</dbReference>
<dbReference type="Proteomes" id="UP000287022">
    <property type="component" value="Unassembled WGS sequence"/>
</dbReference>
<reference evidence="2" key="1">
    <citation type="journal article" date="2018" name="Front. Microbiol.">
        <title>Genome-Based Analysis Reveals the Taxonomy and Diversity of the Family Idiomarinaceae.</title>
        <authorList>
            <person name="Liu Y."/>
            <person name="Lai Q."/>
            <person name="Shao Z."/>
        </authorList>
    </citation>
    <scope>NUCLEOTIDE SEQUENCE [LARGE SCALE GENOMIC DNA]</scope>
    <source>
        <strain evidence="2">c121</strain>
    </source>
</reference>
<dbReference type="InterPro" id="IPR011250">
    <property type="entry name" value="OMP/PagP_B-barrel"/>
</dbReference>
<dbReference type="InterPro" id="IPR018550">
    <property type="entry name" value="Lipid-A_deacylase-rel"/>
</dbReference>
<name>A0A432ZAZ1_9GAMM</name>
<keyword evidence="1" id="KW-0378">Hydrolase</keyword>
<proteinExistence type="predicted"/>
<evidence type="ECO:0000313" key="2">
    <source>
        <dbReference type="Proteomes" id="UP000287022"/>
    </source>
</evidence>
<comment type="caution">
    <text evidence="1">The sequence shown here is derived from an EMBL/GenBank/DDBJ whole genome shotgun (WGS) entry which is preliminary data.</text>
</comment>
<dbReference type="Gene3D" id="2.40.160.20">
    <property type="match status" value="1"/>
</dbReference>
<accession>A0A432ZAZ1</accession>